<keyword evidence="3" id="KW-1185">Reference proteome</keyword>
<proteinExistence type="predicted"/>
<dbReference type="Pfam" id="PF04965">
    <property type="entry name" value="GPW_gp25"/>
    <property type="match status" value="1"/>
</dbReference>
<protein>
    <submittedName>
        <fullName evidence="2">GPW/gp25 family protein</fullName>
    </submittedName>
</protein>
<comment type="caution">
    <text evidence="2">The sequence shown here is derived from an EMBL/GenBank/DDBJ whole genome shotgun (WGS) entry which is preliminary data.</text>
</comment>
<organism evidence="2 3">
    <name type="scientific">Sphingomonas agrestis</name>
    <dbReference type="NCBI Taxonomy" id="3080540"/>
    <lineage>
        <taxon>Bacteria</taxon>
        <taxon>Pseudomonadati</taxon>
        <taxon>Pseudomonadota</taxon>
        <taxon>Alphaproteobacteria</taxon>
        <taxon>Sphingomonadales</taxon>
        <taxon>Sphingomonadaceae</taxon>
        <taxon>Sphingomonas</taxon>
    </lineage>
</organism>
<sequence>MASTDGTFMSGDAPFLGRGWAFPPNFGRGGGEVETVAGAADVAESLRILFATEIGERPMREDFGASLSRHMFAQIDRTLLTDMRSAILAAVIAWEPRIDVAGLDIAESGDEPGLLTISLSYVLRGANSRYNFVYPFYIREASGSARP</sequence>
<evidence type="ECO:0000313" key="2">
    <source>
        <dbReference type="EMBL" id="MDV3455386.1"/>
    </source>
</evidence>
<feature type="domain" description="IraD/Gp25-like" evidence="1">
    <location>
        <begin position="38"/>
        <end position="127"/>
    </location>
</feature>
<dbReference type="Proteomes" id="UP001273531">
    <property type="component" value="Unassembled WGS sequence"/>
</dbReference>
<dbReference type="RefSeq" id="WP_317224610.1">
    <property type="nucleotide sequence ID" value="NZ_JAWJEJ010000001.1"/>
</dbReference>
<evidence type="ECO:0000259" key="1">
    <source>
        <dbReference type="Pfam" id="PF04965"/>
    </source>
</evidence>
<dbReference type="EMBL" id="JAWJEJ010000001">
    <property type="protein sequence ID" value="MDV3455386.1"/>
    <property type="molecule type" value="Genomic_DNA"/>
</dbReference>
<dbReference type="InterPro" id="IPR007048">
    <property type="entry name" value="IraD/Gp25-like"/>
</dbReference>
<dbReference type="Gene3D" id="3.10.450.40">
    <property type="match status" value="1"/>
</dbReference>
<gene>
    <name evidence="2" type="ORF">RZN05_00200</name>
</gene>
<accession>A0ABU3Y1Y4</accession>
<name>A0ABU3Y1Y4_9SPHN</name>
<evidence type="ECO:0000313" key="3">
    <source>
        <dbReference type="Proteomes" id="UP001273531"/>
    </source>
</evidence>
<reference evidence="2 3" key="1">
    <citation type="submission" date="2023-10" db="EMBL/GenBank/DDBJ databases">
        <title>Sphingomonas sp. HF-S4 16S ribosomal RNA gene Genome sequencing and assembly.</title>
        <authorList>
            <person name="Lee H."/>
        </authorList>
    </citation>
    <scope>NUCLEOTIDE SEQUENCE [LARGE SCALE GENOMIC DNA]</scope>
    <source>
        <strain evidence="2 3">HF-S4</strain>
    </source>
</reference>
<dbReference type="SUPFAM" id="SSF160719">
    <property type="entry name" value="gpW/gp25-like"/>
    <property type="match status" value="1"/>
</dbReference>